<keyword evidence="5" id="KW-1185">Reference proteome</keyword>
<dbReference type="Proteomes" id="UP000290244">
    <property type="component" value="Chromosome"/>
</dbReference>
<evidence type="ECO:0000259" key="3">
    <source>
        <dbReference type="PROSITE" id="PS51186"/>
    </source>
</evidence>
<dbReference type="EMBL" id="CP034759">
    <property type="protein sequence ID" value="QBG34874.1"/>
    <property type="molecule type" value="Genomic_DNA"/>
</dbReference>
<dbReference type="KEGG" id="lsd:EMK97_03560"/>
<name>A0A4P6P1L2_9GAMM</name>
<dbReference type="PANTHER" id="PTHR10545:SF29">
    <property type="entry name" value="GH14572P-RELATED"/>
    <property type="match status" value="1"/>
</dbReference>
<sequence length="161" mass="17868">MKIKLVQADYNNAQHADDILLLLNGYAIDPMGGGEPLSDYVKQNLIIELRKRSDVFSVLCYVDDKPAGIVNCVEGFSTFKCKPLINIHDCGVLPEFRGKGISGKLFEEVEKIAVARGCCKLTLEVLEGNTVAQNAYKKLGFAGYELDEKMGKAMFWEKKLS</sequence>
<evidence type="ECO:0000256" key="1">
    <source>
        <dbReference type="ARBA" id="ARBA00022679"/>
    </source>
</evidence>
<accession>A0A4P6P1L2</accession>
<dbReference type="GO" id="GO:0008080">
    <property type="term" value="F:N-acetyltransferase activity"/>
    <property type="evidence" value="ECO:0007669"/>
    <property type="project" value="TreeGrafter"/>
</dbReference>
<dbReference type="PANTHER" id="PTHR10545">
    <property type="entry name" value="DIAMINE N-ACETYLTRANSFERASE"/>
    <property type="match status" value="1"/>
</dbReference>
<dbReference type="Gene3D" id="3.40.630.30">
    <property type="match status" value="1"/>
</dbReference>
<dbReference type="RefSeq" id="WP_130599494.1">
    <property type="nucleotide sequence ID" value="NZ_CP034759.1"/>
</dbReference>
<dbReference type="Pfam" id="PF00583">
    <property type="entry name" value="Acetyltransf_1"/>
    <property type="match status" value="1"/>
</dbReference>
<feature type="domain" description="N-acetyltransferase" evidence="3">
    <location>
        <begin position="1"/>
        <end position="161"/>
    </location>
</feature>
<reference evidence="4 5" key="1">
    <citation type="submission" date="2018-12" db="EMBL/GenBank/DDBJ databases">
        <title>Complete genome of Litorilituus sediminis.</title>
        <authorList>
            <person name="Liu A."/>
            <person name="Rong J."/>
        </authorList>
    </citation>
    <scope>NUCLEOTIDE SEQUENCE [LARGE SCALE GENOMIC DNA]</scope>
    <source>
        <strain evidence="4 5">JCM 17549</strain>
    </source>
</reference>
<gene>
    <name evidence="4" type="ORF">EMK97_03560</name>
</gene>
<evidence type="ECO:0000256" key="2">
    <source>
        <dbReference type="ARBA" id="ARBA00023315"/>
    </source>
</evidence>
<dbReference type="InterPro" id="IPR051016">
    <property type="entry name" value="Diverse_Substrate_AcTransf"/>
</dbReference>
<dbReference type="SUPFAM" id="SSF55729">
    <property type="entry name" value="Acyl-CoA N-acyltransferases (Nat)"/>
    <property type="match status" value="1"/>
</dbReference>
<evidence type="ECO:0000313" key="5">
    <source>
        <dbReference type="Proteomes" id="UP000290244"/>
    </source>
</evidence>
<protein>
    <submittedName>
        <fullName evidence="4">GNAT family N-acetyltransferase</fullName>
    </submittedName>
</protein>
<proteinExistence type="predicted"/>
<dbReference type="InterPro" id="IPR000182">
    <property type="entry name" value="GNAT_dom"/>
</dbReference>
<dbReference type="OrthoDB" id="9799601at2"/>
<dbReference type="PROSITE" id="PS51186">
    <property type="entry name" value="GNAT"/>
    <property type="match status" value="1"/>
</dbReference>
<organism evidence="4 5">
    <name type="scientific">Litorilituus sediminis</name>
    <dbReference type="NCBI Taxonomy" id="718192"/>
    <lineage>
        <taxon>Bacteria</taxon>
        <taxon>Pseudomonadati</taxon>
        <taxon>Pseudomonadota</taxon>
        <taxon>Gammaproteobacteria</taxon>
        <taxon>Alteromonadales</taxon>
        <taxon>Colwelliaceae</taxon>
        <taxon>Litorilituus</taxon>
    </lineage>
</organism>
<dbReference type="CDD" id="cd04301">
    <property type="entry name" value="NAT_SF"/>
    <property type="match status" value="1"/>
</dbReference>
<dbReference type="InterPro" id="IPR016181">
    <property type="entry name" value="Acyl_CoA_acyltransferase"/>
</dbReference>
<keyword evidence="1 4" id="KW-0808">Transferase</keyword>
<keyword evidence="2" id="KW-0012">Acyltransferase</keyword>
<evidence type="ECO:0000313" key="4">
    <source>
        <dbReference type="EMBL" id="QBG34874.1"/>
    </source>
</evidence>
<dbReference type="AlphaFoldDB" id="A0A4P6P1L2"/>